<dbReference type="PROSITE" id="PS50088">
    <property type="entry name" value="ANK_REPEAT"/>
    <property type="match status" value="1"/>
</dbReference>
<keyword evidence="1" id="KW-0677">Repeat</keyword>
<organismHost>
    <name type="scientific">Synchiropus splendidus</name>
    <name type="common">Mandarinfish</name>
    <name type="synonym">Callionymus splendidus</name>
    <dbReference type="NCBI Taxonomy" id="270530"/>
</organismHost>
<evidence type="ECO:0000256" key="1">
    <source>
        <dbReference type="ARBA" id="ARBA00022737"/>
    </source>
</evidence>
<dbReference type="SUPFAM" id="SSF48403">
    <property type="entry name" value="Ankyrin repeat"/>
    <property type="match status" value="1"/>
</dbReference>
<dbReference type="SMART" id="SM00248">
    <property type="entry name" value="ANK"/>
    <property type="match status" value="6"/>
</dbReference>
<proteinExistence type="predicted"/>
<dbReference type="InterPro" id="IPR050745">
    <property type="entry name" value="Multifunctional_regulatory"/>
</dbReference>
<organism evidence="3 4">
    <name type="scientific">Infectious spleen and kidney necrosis virus</name>
    <name type="common">ISKNV</name>
    <dbReference type="NCBI Taxonomy" id="180170"/>
    <lineage>
        <taxon>Viruses</taxon>
        <taxon>Varidnaviria</taxon>
        <taxon>Bamfordvirae</taxon>
        <taxon>Nucleocytoviricota</taxon>
        <taxon>Megaviricetes</taxon>
        <taxon>Pimascovirales</taxon>
        <taxon>Pimascovirales incertae sedis</taxon>
        <taxon>Iridoviridae</taxon>
        <taxon>Alphairidovirinae</taxon>
        <taxon>Megalocytivirus</taxon>
        <taxon>Megalocytivirus pagrus1</taxon>
    </lineage>
</organism>
<dbReference type="Pfam" id="PF12796">
    <property type="entry name" value="Ank_2"/>
    <property type="match status" value="1"/>
</dbReference>
<name>A0A140G0T4_ISKNV</name>
<evidence type="ECO:0000313" key="4">
    <source>
        <dbReference type="Proteomes" id="UP000152407"/>
    </source>
</evidence>
<dbReference type="Proteomes" id="UP000152407">
    <property type="component" value="Segment"/>
</dbReference>
<dbReference type="Pfam" id="PF00023">
    <property type="entry name" value="Ank"/>
    <property type="match status" value="1"/>
</dbReference>
<protein>
    <submittedName>
        <fullName evidence="3">Ankyrin repeat-containing protein</fullName>
    </submittedName>
</protein>
<dbReference type="InterPro" id="IPR036770">
    <property type="entry name" value="Ankyrin_rpt-contain_sf"/>
</dbReference>
<evidence type="ECO:0000256" key="2">
    <source>
        <dbReference type="ARBA" id="ARBA00023043"/>
    </source>
</evidence>
<reference evidence="4" key="1">
    <citation type="submission" date="2015-09" db="EMBL/GenBank/DDBJ databases">
        <authorList>
            <person name="Wen C.-M."/>
            <person name="Hong J.-R."/>
        </authorList>
    </citation>
    <scope>NUCLEOTIDE SEQUENCE [LARGE SCALE GENOMIC DNA]</scope>
</reference>
<dbReference type="InterPro" id="IPR002110">
    <property type="entry name" value="Ankyrin_rpt"/>
</dbReference>
<keyword evidence="2" id="KW-0040">ANK repeat</keyword>
<accession>A0A140G0T4</accession>
<dbReference type="Gene3D" id="1.25.40.20">
    <property type="entry name" value="Ankyrin repeat-containing domain"/>
    <property type="match status" value="2"/>
</dbReference>
<sequence length="456" mass="50173">MPVHGCVVTKSNNVPQKMASHFSFAATGDADRLLWAIRYDTSMALTMLRQGQSLNIHNGVTTALMAAAQHNNTVFMAMMRHPGIDLNAADSDGNTVLHMCCRWVQYTRVKALLAAGANVDPVNKEGKTPLMYALHSKSYVHLLIQHGADTNHKDHSNHSVLYHLFSSPETRNSNFKHLVTYPIMAQLLYSPTGLDRISTDDLRAVISCEDVAPQCLSDILTAPHIDMGYGNHDTDAVCWAAVVGNLEAMKTLIHQFQYDVMANSASLLSAAITDDATAPAVFPFVLEQCDVDALQENGDSALSLALQRNCMYCARALVANNVGIHVDSPQALDRLLRAIMTCQDIELVRSLVRHTDIDLVHRAILPDGLTPLQFAATHIHGVDVDFLMAFMATVFPAQGIVPMSTIPPLFHNVPSLLVEYNSHNNLRSMAARFVSPEDMSHITTEMVLNTKQNTRR</sequence>
<evidence type="ECO:0000313" key="3">
    <source>
        <dbReference type="EMBL" id="AMM04517.1"/>
    </source>
</evidence>
<organismHost>
    <name type="scientific">Siniperca chuatsi</name>
    <name type="common">Mandarin fish</name>
    <dbReference type="NCBI Taxonomy" id="119488"/>
</organismHost>
<dbReference type="EMBL" id="KT781098">
    <property type="protein sequence ID" value="AMM04517.1"/>
    <property type="molecule type" value="Genomic_DNA"/>
</dbReference>
<dbReference type="PANTHER" id="PTHR24189">
    <property type="entry name" value="MYOTROPHIN"/>
    <property type="match status" value="1"/>
</dbReference>